<dbReference type="RefSeq" id="XP_030988460.1">
    <property type="nucleotide sequence ID" value="XM_031136413.1"/>
</dbReference>
<dbReference type="Proteomes" id="UP000319257">
    <property type="component" value="Unassembled WGS sequence"/>
</dbReference>
<sequence length="339" mass="36808">MSWMDSWSRPSKHQATPAPYYLLPGGDSTPYCRTCGRAIGSRKADKSSSGGSNGGAAAAAARYCSARCRSNKPGRLDREIEAAFVRFLEGKEELPPTTSIEATGETPGVEGRSKKKKKKGPSGKPAKGDRRTLVLCDAVQAYMFNKHEDAPTPASSSAPTPEDHHPDTNTDSHTDPAEPPSPSPPANPRDSAIDLLPPNLKPEDDFSPRSANRGPSPDAEHLARLSVRSGTRVRPPQAVSQVNGSVGGEKGRAERHGETDAMRARRLDGQREVREREKVRAAARRGVVFGFPVVNDDHTTDNNDDGGKRRKKCEAVMQGKVVEPSFAKGNWGVRWREEW</sequence>
<keyword evidence="3" id="KW-1185">Reference proteome</keyword>
<gene>
    <name evidence="2" type="ORF">E0L32_002245</name>
</gene>
<evidence type="ECO:0000313" key="2">
    <source>
        <dbReference type="EMBL" id="TPX06749.1"/>
    </source>
</evidence>
<feature type="compositionally biased region" description="Basic and acidic residues" evidence="1">
    <location>
        <begin position="249"/>
        <end position="278"/>
    </location>
</feature>
<dbReference type="InParanoid" id="A0A507APJ5"/>
<feature type="compositionally biased region" description="Basic and acidic residues" evidence="1">
    <location>
        <begin position="161"/>
        <end position="176"/>
    </location>
</feature>
<protein>
    <submittedName>
        <fullName evidence="2">Uncharacterized protein</fullName>
    </submittedName>
</protein>
<dbReference type="AlphaFoldDB" id="A0A507APJ5"/>
<evidence type="ECO:0000256" key="1">
    <source>
        <dbReference type="SAM" id="MobiDB-lite"/>
    </source>
</evidence>
<evidence type="ECO:0000313" key="3">
    <source>
        <dbReference type="Proteomes" id="UP000319257"/>
    </source>
</evidence>
<dbReference type="OrthoDB" id="537467at2759"/>
<accession>A0A507APJ5</accession>
<organism evidence="2 3">
    <name type="scientific">Thyridium curvatum</name>
    <dbReference type="NCBI Taxonomy" id="1093900"/>
    <lineage>
        <taxon>Eukaryota</taxon>
        <taxon>Fungi</taxon>
        <taxon>Dikarya</taxon>
        <taxon>Ascomycota</taxon>
        <taxon>Pezizomycotina</taxon>
        <taxon>Sordariomycetes</taxon>
        <taxon>Sordariomycetidae</taxon>
        <taxon>Thyridiales</taxon>
        <taxon>Thyridiaceae</taxon>
        <taxon>Thyridium</taxon>
    </lineage>
</organism>
<feature type="region of interest" description="Disordered" evidence="1">
    <location>
        <begin position="90"/>
        <end position="278"/>
    </location>
</feature>
<feature type="region of interest" description="Disordered" evidence="1">
    <location>
        <begin position="1"/>
        <end position="20"/>
    </location>
</feature>
<dbReference type="EMBL" id="SKBQ01000009">
    <property type="protein sequence ID" value="TPX06749.1"/>
    <property type="molecule type" value="Genomic_DNA"/>
</dbReference>
<reference evidence="2 3" key="1">
    <citation type="submission" date="2019-06" db="EMBL/GenBank/DDBJ databases">
        <title>Draft genome sequence of the filamentous fungus Phialemoniopsis curvata isolated from diesel fuel.</title>
        <authorList>
            <person name="Varaljay V.A."/>
            <person name="Lyon W.J."/>
            <person name="Crouch A.L."/>
            <person name="Drake C.E."/>
            <person name="Hollomon J.M."/>
            <person name="Nadeau L.J."/>
            <person name="Nunn H.S."/>
            <person name="Stevenson B.S."/>
            <person name="Bojanowski C.L."/>
            <person name="Crookes-Goodson W.J."/>
        </authorList>
    </citation>
    <scope>NUCLEOTIDE SEQUENCE [LARGE SCALE GENOMIC DNA]</scope>
    <source>
        <strain evidence="2 3">D216</strain>
    </source>
</reference>
<proteinExistence type="predicted"/>
<feature type="compositionally biased region" description="Pro residues" evidence="1">
    <location>
        <begin position="177"/>
        <end position="187"/>
    </location>
</feature>
<name>A0A507APJ5_9PEZI</name>
<dbReference type="GeneID" id="41969692"/>
<feature type="compositionally biased region" description="Low complexity" evidence="1">
    <location>
        <begin position="151"/>
        <end position="160"/>
    </location>
</feature>
<comment type="caution">
    <text evidence="2">The sequence shown here is derived from an EMBL/GenBank/DDBJ whole genome shotgun (WGS) entry which is preliminary data.</text>
</comment>